<dbReference type="Gene3D" id="2.70.40.10">
    <property type="match status" value="1"/>
</dbReference>
<feature type="binding site" evidence="3">
    <location>
        <position position="128"/>
    </location>
    <ligand>
        <name>dCTP</name>
        <dbReference type="ChEBI" id="CHEBI:61481"/>
    </ligand>
</feature>
<dbReference type="GO" id="GO:0006226">
    <property type="term" value="P:dUMP biosynthetic process"/>
    <property type="evidence" value="ECO:0007669"/>
    <property type="project" value="UniProtKB-UniPathway"/>
</dbReference>
<comment type="pathway">
    <text evidence="3">Pyrimidine metabolism; dUMP biosynthesis; dUMP from dCTP (dUTP route): step 1/2.</text>
</comment>
<dbReference type="RefSeq" id="WP_158341633.1">
    <property type="nucleotide sequence ID" value="NZ_CP033012.1"/>
</dbReference>
<comment type="similarity">
    <text evidence="3">Belongs to the dCTP deaminase family.</text>
</comment>
<feature type="binding site" evidence="3">
    <location>
        <begin position="136"/>
        <end position="138"/>
    </location>
    <ligand>
        <name>dCTP</name>
        <dbReference type="ChEBI" id="CHEBI:61481"/>
    </ligand>
</feature>
<dbReference type="EMBL" id="CP033012">
    <property type="protein sequence ID" value="QCI19226.1"/>
    <property type="molecule type" value="Genomic_DNA"/>
</dbReference>
<evidence type="ECO:0000256" key="3">
    <source>
        <dbReference type="HAMAP-Rule" id="MF_00146"/>
    </source>
</evidence>
<keyword evidence="5" id="KW-1185">Reference proteome</keyword>
<feature type="binding site" evidence="3">
    <location>
        <position position="182"/>
    </location>
    <ligand>
        <name>dCTP</name>
        <dbReference type="ChEBI" id="CHEBI:61481"/>
    </ligand>
</feature>
<dbReference type="EC" id="3.5.4.13" evidence="3"/>
<feature type="active site" description="Proton donor/acceptor" evidence="3">
    <location>
        <position position="138"/>
    </location>
</feature>
<proteinExistence type="inferred from homology"/>
<dbReference type="NCBIfam" id="TIGR02274">
    <property type="entry name" value="dCTP_deam"/>
    <property type="match status" value="1"/>
</dbReference>
<dbReference type="InterPro" id="IPR011962">
    <property type="entry name" value="dCTP_deaminase"/>
</dbReference>
<dbReference type="PANTHER" id="PTHR42680:SF3">
    <property type="entry name" value="DCTP DEAMINASE"/>
    <property type="match status" value="1"/>
</dbReference>
<evidence type="ECO:0000313" key="5">
    <source>
        <dbReference type="Proteomes" id="UP000298677"/>
    </source>
</evidence>
<keyword evidence="2 3" id="KW-0546">Nucleotide metabolism</keyword>
<protein>
    <recommendedName>
        <fullName evidence="3">dCTP deaminase</fullName>
        <ecNumber evidence="3">3.5.4.13</ecNumber>
    </recommendedName>
    <alternativeName>
        <fullName evidence="3">Deoxycytidine triphosphate deaminase</fullName>
    </alternativeName>
</protein>
<sequence length="193" mass="21856">MRLSDEDVKLWLNKKKLVITPRPKDNCIHGITVDLTLSNRFRTLKNRSIAFINLNASKKNINKTLSKIMSNEIILKKQQPFFLQPGAFALAMTQEELTLPNNLVGWLDGKSSLARLGLMIHATSHRIDPGWKGNIVLEFFNSGNIVLAVYPGMFIAAISFEKLSKPVKTPYNSRINAKYFGQRNIISSRINQD</sequence>
<comment type="caution">
    <text evidence="3">Lacks conserved residue(s) required for the propagation of feature annotation.</text>
</comment>
<name>A0A4D6XR53_9GAMM</name>
<dbReference type="UniPathway" id="UPA00610">
    <property type="reaction ID" value="UER00665"/>
</dbReference>
<dbReference type="InterPro" id="IPR033704">
    <property type="entry name" value="dUTPase_trimeric"/>
</dbReference>
<dbReference type="HAMAP" id="MF_00146">
    <property type="entry name" value="dCTP_deaminase"/>
    <property type="match status" value="1"/>
</dbReference>
<keyword evidence="3" id="KW-0547">Nucleotide-binding</keyword>
<feature type="binding site" evidence="3">
    <location>
        <position position="178"/>
    </location>
    <ligand>
        <name>dCTP</name>
        <dbReference type="ChEBI" id="CHEBI:61481"/>
    </ligand>
</feature>
<dbReference type="GO" id="GO:0015949">
    <property type="term" value="P:nucleobase-containing small molecule interconversion"/>
    <property type="evidence" value="ECO:0007669"/>
    <property type="project" value="TreeGrafter"/>
</dbReference>
<dbReference type="PANTHER" id="PTHR42680">
    <property type="entry name" value="DCTP DEAMINASE"/>
    <property type="match status" value="1"/>
</dbReference>
<organism evidence="4 5">
    <name type="scientific">Buchnera aphidicola</name>
    <name type="common">Anoecia oenotherae</name>
    <dbReference type="NCBI Taxonomy" id="1241833"/>
    <lineage>
        <taxon>Bacteria</taxon>
        <taxon>Pseudomonadati</taxon>
        <taxon>Pseudomonadota</taxon>
        <taxon>Gammaproteobacteria</taxon>
        <taxon>Enterobacterales</taxon>
        <taxon>Erwiniaceae</taxon>
        <taxon>Buchnera</taxon>
    </lineage>
</organism>
<dbReference type="OrthoDB" id="9780956at2"/>
<evidence type="ECO:0000256" key="1">
    <source>
        <dbReference type="ARBA" id="ARBA00022801"/>
    </source>
</evidence>
<accession>A0A4D6XR53</accession>
<dbReference type="Proteomes" id="UP000298677">
    <property type="component" value="Chromosome"/>
</dbReference>
<evidence type="ECO:0000256" key="2">
    <source>
        <dbReference type="ARBA" id="ARBA00023080"/>
    </source>
</evidence>
<dbReference type="GO" id="GO:0008829">
    <property type="term" value="F:dCTP deaminase activity"/>
    <property type="evidence" value="ECO:0007669"/>
    <property type="project" value="UniProtKB-UniRule"/>
</dbReference>
<gene>
    <name evidence="3" type="primary">dcd</name>
    <name evidence="4" type="ORF">D9V65_00470</name>
</gene>
<dbReference type="CDD" id="cd07557">
    <property type="entry name" value="trimeric_dUTPase"/>
    <property type="match status" value="1"/>
</dbReference>
<feature type="binding site" evidence="3">
    <location>
        <begin position="110"/>
        <end position="115"/>
    </location>
    <ligand>
        <name>dCTP</name>
        <dbReference type="ChEBI" id="CHEBI:61481"/>
    </ligand>
</feature>
<comment type="catalytic activity">
    <reaction evidence="3">
        <text>dCTP + H2O + H(+) = dUTP + NH4(+)</text>
        <dbReference type="Rhea" id="RHEA:22680"/>
        <dbReference type="ChEBI" id="CHEBI:15377"/>
        <dbReference type="ChEBI" id="CHEBI:15378"/>
        <dbReference type="ChEBI" id="CHEBI:28938"/>
        <dbReference type="ChEBI" id="CHEBI:61481"/>
        <dbReference type="ChEBI" id="CHEBI:61555"/>
        <dbReference type="EC" id="3.5.4.13"/>
    </reaction>
</comment>
<dbReference type="AlphaFoldDB" id="A0A4D6XR53"/>
<evidence type="ECO:0000313" key="4">
    <source>
        <dbReference type="EMBL" id="QCI19226.1"/>
    </source>
</evidence>
<dbReference type="InterPro" id="IPR036157">
    <property type="entry name" value="dUTPase-like_sf"/>
</dbReference>
<dbReference type="GO" id="GO:0000166">
    <property type="term" value="F:nucleotide binding"/>
    <property type="evidence" value="ECO:0007669"/>
    <property type="project" value="UniProtKB-KW"/>
</dbReference>
<dbReference type="SUPFAM" id="SSF51283">
    <property type="entry name" value="dUTPase-like"/>
    <property type="match status" value="1"/>
</dbReference>
<comment type="function">
    <text evidence="3">Catalyzes the deamination of dCTP to dUTP.</text>
</comment>
<comment type="subunit">
    <text evidence="3">Homotrimer.</text>
</comment>
<reference evidence="4 5" key="1">
    <citation type="submission" date="2018-10" db="EMBL/GenBank/DDBJ databases">
        <title>Comparative functional genomics of the obligate endosymbiont Buchnera aphidicola.</title>
        <authorList>
            <person name="Chong R.A."/>
        </authorList>
    </citation>
    <scope>NUCLEOTIDE SEQUENCE [LARGE SCALE GENOMIC DNA]</scope>
    <source>
        <strain evidence="4 5">Aoe</strain>
    </source>
</reference>
<keyword evidence="1 3" id="KW-0378">Hydrolase</keyword>
<feature type="binding site" evidence="3">
    <location>
        <position position="171"/>
    </location>
    <ligand>
        <name>dCTP</name>
        <dbReference type="ChEBI" id="CHEBI:61481"/>
    </ligand>
</feature>
<dbReference type="GO" id="GO:0006229">
    <property type="term" value="P:dUTP biosynthetic process"/>
    <property type="evidence" value="ECO:0007669"/>
    <property type="project" value="UniProtKB-UniRule"/>
</dbReference>
<dbReference type="Pfam" id="PF22769">
    <property type="entry name" value="DCD"/>
    <property type="match status" value="1"/>
</dbReference>